<evidence type="ECO:0000256" key="2">
    <source>
        <dbReference type="SAM" id="MobiDB-lite"/>
    </source>
</evidence>
<evidence type="ECO:0000256" key="1">
    <source>
        <dbReference type="SAM" id="Coils"/>
    </source>
</evidence>
<dbReference type="EMBL" id="HBHP01010545">
    <property type="protein sequence ID" value="CAD9757103.1"/>
    <property type="molecule type" value="Transcribed_RNA"/>
</dbReference>
<reference evidence="3" key="1">
    <citation type="submission" date="2021-01" db="EMBL/GenBank/DDBJ databases">
        <authorList>
            <person name="Corre E."/>
            <person name="Pelletier E."/>
            <person name="Niang G."/>
            <person name="Scheremetjew M."/>
            <person name="Finn R."/>
            <person name="Kale V."/>
            <person name="Holt S."/>
            <person name="Cochrane G."/>
            <person name="Meng A."/>
            <person name="Brown T."/>
            <person name="Cohen L."/>
        </authorList>
    </citation>
    <scope>NUCLEOTIDE SEQUENCE</scope>
    <source>
        <strain evidence="3">CCMP622</strain>
    </source>
</reference>
<dbReference type="PANTHER" id="PTHR31935">
    <property type="entry name" value="COILED-COIL DOMAIN-CONTAINING PROTEIN 13"/>
    <property type="match status" value="1"/>
</dbReference>
<dbReference type="PANTHER" id="PTHR31935:SF1">
    <property type="entry name" value="COILED-COIL DOMAIN-CONTAINING PROTEIN 13"/>
    <property type="match status" value="1"/>
</dbReference>
<keyword evidence="1" id="KW-0175">Coiled coil</keyword>
<proteinExistence type="predicted"/>
<feature type="region of interest" description="Disordered" evidence="2">
    <location>
        <begin position="267"/>
        <end position="288"/>
    </location>
</feature>
<evidence type="ECO:0000313" key="3">
    <source>
        <dbReference type="EMBL" id="CAD9757103.1"/>
    </source>
</evidence>
<accession>A0A7S2TL97</accession>
<sequence>MDADKPRNESDASDVPTLSAKESEANGFGPNFDWKNFEQTNKLQDQVEELQSQLAEKLDENDKLSEAVLTLTKELELAEAQDSTEVAKNLAKKNKEWRDLAQKKDAEVFRLKAEIKRLSAGGKPVMPKAKPKSKREEDAEMESLKSQVKEWKERYKSISMSHINYRKQMSDLKAQTAKAKKVLSMEIGDDKLVQELLDGKSDNKGNVPKWRGRAQQIQMLQSKIRELKKKAGSPGSTRSGGKAMSFQDRVEANVAKSAETRKFQEQLAKEKETAAKARDDADQMKRKYDAAKARKTVLEKNVRSMKEQLKVMLSKSDDDDKLIDELKNQLQKKNEQIGSIMAESKKPGSATMVNEKLKERERQLARQSQKIAKLQIELNTIKNSNQNGFKASVQEWDFTEKERQIQTLTHQNQKQAEIIKLFNTTMGDLKTKLAHSEKSRDELSRKMETLKKRLENRRSIKPVSKDQIVALNQKIEEKDHELIRLKTEYARDLEHQQQELKLSRDLYQEQVQLYKADRKAMQKKFVDVMTSLKN</sequence>
<feature type="coiled-coil region" evidence="1">
    <location>
        <begin position="40"/>
        <end position="107"/>
    </location>
</feature>
<gene>
    <name evidence="3" type="ORF">LSP00402_LOCUS6522</name>
</gene>
<feature type="region of interest" description="Disordered" evidence="2">
    <location>
        <begin position="120"/>
        <end position="145"/>
    </location>
</feature>
<organism evidence="3">
    <name type="scientific">Lotharella oceanica</name>
    <dbReference type="NCBI Taxonomy" id="641309"/>
    <lineage>
        <taxon>Eukaryota</taxon>
        <taxon>Sar</taxon>
        <taxon>Rhizaria</taxon>
        <taxon>Cercozoa</taxon>
        <taxon>Chlorarachniophyceae</taxon>
        <taxon>Lotharella</taxon>
    </lineage>
</organism>
<feature type="region of interest" description="Disordered" evidence="2">
    <location>
        <begin position="1"/>
        <end position="35"/>
    </location>
</feature>
<feature type="compositionally biased region" description="Basic and acidic residues" evidence="2">
    <location>
        <begin position="1"/>
        <end position="10"/>
    </location>
</feature>
<feature type="region of interest" description="Disordered" evidence="2">
    <location>
        <begin position="226"/>
        <end position="248"/>
    </location>
</feature>
<dbReference type="AlphaFoldDB" id="A0A7S2TL97"/>
<protein>
    <submittedName>
        <fullName evidence="3">Uncharacterized protein</fullName>
    </submittedName>
</protein>
<feature type="coiled-coil region" evidence="1">
    <location>
        <begin position="433"/>
        <end position="524"/>
    </location>
</feature>
<name>A0A7S2TL97_9EUKA</name>
<dbReference type="InterPro" id="IPR038929">
    <property type="entry name" value="CCDC13"/>
</dbReference>